<dbReference type="Gene3D" id="2.40.128.30">
    <property type="entry name" value="Avidin-like"/>
    <property type="match status" value="1"/>
</dbReference>
<dbReference type="PANTHER" id="PTHR34399:SF3">
    <property type="entry name" value="AVID PROTEIN-RELATED"/>
    <property type="match status" value="1"/>
</dbReference>
<evidence type="ECO:0000313" key="5">
    <source>
        <dbReference type="Proteomes" id="UP000694701"/>
    </source>
</evidence>
<dbReference type="InterPro" id="IPR051764">
    <property type="entry name" value="Avidin/Streptavidin-rel"/>
</dbReference>
<name>A0A8C2GHH7_CYPCA</name>
<comment type="subcellular location">
    <subcellularLocation>
        <location evidence="1">Secreted</location>
    </subcellularLocation>
</comment>
<evidence type="ECO:0000256" key="1">
    <source>
        <dbReference type="ARBA" id="ARBA00004613"/>
    </source>
</evidence>
<dbReference type="SUPFAM" id="SSF50876">
    <property type="entry name" value="Avidin/streptavidin"/>
    <property type="match status" value="1"/>
</dbReference>
<keyword evidence="2" id="KW-0964">Secreted</keyword>
<dbReference type="GO" id="GO:0009374">
    <property type="term" value="F:biotin binding"/>
    <property type="evidence" value="ECO:0007669"/>
    <property type="project" value="InterPro"/>
</dbReference>
<dbReference type="Pfam" id="PF01382">
    <property type="entry name" value="Avidin"/>
    <property type="match status" value="1"/>
</dbReference>
<dbReference type="PANTHER" id="PTHR34399">
    <property type="entry name" value="AVIDIN-RELATED"/>
    <property type="match status" value="1"/>
</dbReference>
<dbReference type="Ensembl" id="ENSCCRT00020076755.1">
    <property type="protein sequence ID" value="ENSCCRP00020069857.1"/>
    <property type="gene ID" value="ENSCCRG00020032682.1"/>
</dbReference>
<dbReference type="AlphaFoldDB" id="A0A8C2GHH7"/>
<protein>
    <submittedName>
        <fullName evidence="4">Uncharacterized protein</fullName>
    </submittedName>
</protein>
<evidence type="ECO:0000313" key="4">
    <source>
        <dbReference type="Ensembl" id="ENSCCRP00020069857.1"/>
    </source>
</evidence>
<accession>A0A8C2GHH7</accession>
<evidence type="ECO:0000256" key="3">
    <source>
        <dbReference type="ARBA" id="ARBA00022729"/>
    </source>
</evidence>
<reference evidence="4" key="1">
    <citation type="submission" date="2025-08" db="UniProtKB">
        <authorList>
            <consortium name="Ensembl"/>
        </authorList>
    </citation>
    <scope>IDENTIFICATION</scope>
</reference>
<dbReference type="Proteomes" id="UP000694701">
    <property type="component" value="Unplaced"/>
</dbReference>
<evidence type="ECO:0000256" key="2">
    <source>
        <dbReference type="ARBA" id="ARBA00022525"/>
    </source>
</evidence>
<organism evidence="4 5">
    <name type="scientific">Cyprinus carpio</name>
    <name type="common">Common carp</name>
    <dbReference type="NCBI Taxonomy" id="7962"/>
    <lineage>
        <taxon>Eukaryota</taxon>
        <taxon>Metazoa</taxon>
        <taxon>Chordata</taxon>
        <taxon>Craniata</taxon>
        <taxon>Vertebrata</taxon>
        <taxon>Euteleostomi</taxon>
        <taxon>Actinopterygii</taxon>
        <taxon>Neopterygii</taxon>
        <taxon>Teleostei</taxon>
        <taxon>Ostariophysi</taxon>
        <taxon>Cypriniformes</taxon>
        <taxon>Cyprinidae</taxon>
        <taxon>Cyprininae</taxon>
        <taxon>Cyprinus</taxon>
    </lineage>
</organism>
<sequence length="160" mass="17886">MSLGSLENHRQVTLIRVGAKLCSALDLQEFTFLGPKFYPVASKSLKNFSDYFYMFLKRPGITQNIIKVWGTALIVESTRGAAGLHRTARIIGIVGNGTQPAISFSVLWEKGSCSAWLGQCFILHDGEQMLKMFWMLRSVADNLADDWGSTRLGDDLFFKT</sequence>
<dbReference type="InterPro" id="IPR005468">
    <property type="entry name" value="Avidin/str"/>
</dbReference>
<proteinExistence type="predicted"/>
<dbReference type="InterPro" id="IPR036896">
    <property type="entry name" value="Avidin-like_sf"/>
</dbReference>
<keyword evidence="3" id="KW-0732">Signal</keyword>
<dbReference type="GO" id="GO:0005576">
    <property type="term" value="C:extracellular region"/>
    <property type="evidence" value="ECO:0007669"/>
    <property type="project" value="UniProtKB-SubCell"/>
</dbReference>